<dbReference type="HAMAP" id="MF_00712">
    <property type="entry name" value="GcvPA"/>
    <property type="match status" value="1"/>
</dbReference>
<dbReference type="PIRSF" id="PIRSF006815">
    <property type="entry name" value="GcvPA"/>
    <property type="match status" value="1"/>
</dbReference>
<dbReference type="Gene3D" id="3.90.1150.10">
    <property type="entry name" value="Aspartate Aminotransferase, domain 1"/>
    <property type="match status" value="1"/>
</dbReference>
<dbReference type="EC" id="1.4.4.2" evidence="4"/>
<dbReference type="GO" id="GO:0004375">
    <property type="term" value="F:glycine dehydrogenase (decarboxylating) activity"/>
    <property type="evidence" value="ECO:0007669"/>
    <property type="project" value="UniProtKB-EC"/>
</dbReference>
<comment type="subunit">
    <text evidence="4">The glycine cleavage system is composed of four proteins: P, T, L and H. In this organism, the P 'protein' is a heterodimer of two subunits.</text>
</comment>
<sequence>MRYIPHTDDDVRQMLATIGVDSVTDLFVEVPEAVRLDRPLELPEPMSESQVLAEMKRLAAQNATTETHTIFLGGGAYNHFIPTVIDQLISRSEFYTAYTPYQPEISQGTLQAIYEYQTLICQLTGMDVSNASMYDGASACAEAVLMAARATRRKKMLLAASLHPEYRETVATYCRHLDIELLDLPYLPSGRIDQAALATLLDTETAAVVAGYPNFFGVIEELAPLAAAAHQVGALLVTAVAEPVALGQIKSPGELGADIVVGEGQSFGMPVSYGGPGVGFFAARQKTVRSMPGRLVGATRDKDGRTGYVLTLATREQHIRREKATSNICSNQGLCVLMATIYLSLLGRRGLREVAAQNLAKAEYAKQAIGALPGFSIPFSGPTFNEFVVEVPGDIDVLLLKLEQQQILAGLPLKRYDATMEQRLLICVTEQNSREQIDILVEALKGAAA</sequence>
<organism evidence="6 7">
    <name type="scientific">Geothermobacter hydrogeniphilus</name>
    <dbReference type="NCBI Taxonomy" id="1969733"/>
    <lineage>
        <taxon>Bacteria</taxon>
        <taxon>Pseudomonadati</taxon>
        <taxon>Thermodesulfobacteriota</taxon>
        <taxon>Desulfuromonadia</taxon>
        <taxon>Desulfuromonadales</taxon>
        <taxon>Geothermobacteraceae</taxon>
        <taxon>Geothermobacter</taxon>
    </lineage>
</organism>
<evidence type="ECO:0000256" key="1">
    <source>
        <dbReference type="ARBA" id="ARBA00003788"/>
    </source>
</evidence>
<comment type="catalytic activity">
    <reaction evidence="3 4">
        <text>N(6)-[(R)-lipoyl]-L-lysyl-[glycine-cleavage complex H protein] + glycine + H(+) = N(6)-[(R)-S(8)-aminomethyldihydrolipoyl]-L-lysyl-[glycine-cleavage complex H protein] + CO2</text>
        <dbReference type="Rhea" id="RHEA:24304"/>
        <dbReference type="Rhea" id="RHEA-COMP:10494"/>
        <dbReference type="Rhea" id="RHEA-COMP:10495"/>
        <dbReference type="ChEBI" id="CHEBI:15378"/>
        <dbReference type="ChEBI" id="CHEBI:16526"/>
        <dbReference type="ChEBI" id="CHEBI:57305"/>
        <dbReference type="ChEBI" id="CHEBI:83099"/>
        <dbReference type="ChEBI" id="CHEBI:83143"/>
        <dbReference type="EC" id="1.4.4.2"/>
    </reaction>
</comment>
<feature type="domain" description="Glycine cleavage system P-protein N-terminal" evidence="5">
    <location>
        <begin position="1"/>
        <end position="443"/>
    </location>
</feature>
<evidence type="ECO:0000313" key="7">
    <source>
        <dbReference type="Proteomes" id="UP000193136"/>
    </source>
</evidence>
<keyword evidence="2 4" id="KW-0560">Oxidoreductase</keyword>
<dbReference type="RefSeq" id="WP_085011450.1">
    <property type="nucleotide sequence ID" value="NZ_NAAD01000021.1"/>
</dbReference>
<name>A0A1X0XW76_9BACT</name>
<protein>
    <recommendedName>
        <fullName evidence="4">Probable glycine dehydrogenase (decarboxylating) subunit 1</fullName>
        <ecNumber evidence="4">1.4.4.2</ecNumber>
    </recommendedName>
    <alternativeName>
        <fullName evidence="4">Glycine cleavage system P-protein subunit 1</fullName>
    </alternativeName>
    <alternativeName>
        <fullName evidence="4">Glycine decarboxylase subunit 1</fullName>
    </alternativeName>
    <alternativeName>
        <fullName evidence="4">Glycine dehydrogenase (aminomethyl-transferring) subunit 1</fullName>
    </alternativeName>
</protein>
<dbReference type="InterPro" id="IPR023010">
    <property type="entry name" value="GcvPA"/>
</dbReference>
<dbReference type="Proteomes" id="UP000193136">
    <property type="component" value="Unassembled WGS sequence"/>
</dbReference>
<evidence type="ECO:0000259" key="5">
    <source>
        <dbReference type="Pfam" id="PF02347"/>
    </source>
</evidence>
<dbReference type="Pfam" id="PF02347">
    <property type="entry name" value="GDC-P"/>
    <property type="match status" value="1"/>
</dbReference>
<comment type="function">
    <text evidence="1 4">The glycine cleavage system catalyzes the degradation of glycine. The P protein binds the alpha-amino group of glycine through its pyridoxal phosphate cofactor; CO(2) is released and the remaining methylamine moiety is then transferred to the lipoamide cofactor of the H protein.</text>
</comment>
<keyword evidence="7" id="KW-1185">Reference proteome</keyword>
<accession>A0A1X0XW76</accession>
<evidence type="ECO:0000256" key="2">
    <source>
        <dbReference type="ARBA" id="ARBA00023002"/>
    </source>
</evidence>
<dbReference type="CDD" id="cd00613">
    <property type="entry name" value="GDC-P"/>
    <property type="match status" value="1"/>
</dbReference>
<dbReference type="InterPro" id="IPR015424">
    <property type="entry name" value="PyrdxlP-dep_Trfase"/>
</dbReference>
<evidence type="ECO:0000313" key="6">
    <source>
        <dbReference type="EMBL" id="ORJ57134.1"/>
    </source>
</evidence>
<reference evidence="6 7" key="1">
    <citation type="submission" date="2017-03" db="EMBL/GenBank/DDBJ databases">
        <title>Genome sequence of Geothermobacter sp. EPR-M, Deep-Sea Iron Reducer.</title>
        <authorList>
            <person name="Tully B."/>
            <person name="Savalia P."/>
            <person name="Abuyen K."/>
            <person name="Baughan C."/>
            <person name="Romero E."/>
            <person name="Ronkowski C."/>
            <person name="Torres B."/>
            <person name="Tremblay J."/>
            <person name="Trujillo A."/>
            <person name="Tyler M."/>
            <person name="Perez-Rodriguez I."/>
            <person name="Amend J."/>
        </authorList>
    </citation>
    <scope>NUCLEOTIDE SEQUENCE [LARGE SCALE GENOMIC DNA]</scope>
    <source>
        <strain evidence="6 7">EPR-M</strain>
    </source>
</reference>
<dbReference type="SUPFAM" id="SSF53383">
    <property type="entry name" value="PLP-dependent transferases"/>
    <property type="match status" value="1"/>
</dbReference>
<dbReference type="GO" id="GO:0019464">
    <property type="term" value="P:glycine decarboxylation via glycine cleavage system"/>
    <property type="evidence" value="ECO:0007669"/>
    <property type="project" value="UniProtKB-UniRule"/>
</dbReference>
<proteinExistence type="inferred from homology"/>
<gene>
    <name evidence="4" type="primary">gcvPA</name>
    <name evidence="6" type="ORF">B5V00_14045</name>
</gene>
<evidence type="ECO:0000256" key="4">
    <source>
        <dbReference type="HAMAP-Rule" id="MF_00712"/>
    </source>
</evidence>
<comment type="caution">
    <text evidence="6">The sequence shown here is derived from an EMBL/GenBank/DDBJ whole genome shotgun (WGS) entry which is preliminary data.</text>
</comment>
<dbReference type="GO" id="GO:0009116">
    <property type="term" value="P:nucleoside metabolic process"/>
    <property type="evidence" value="ECO:0007669"/>
    <property type="project" value="InterPro"/>
</dbReference>
<dbReference type="AlphaFoldDB" id="A0A1X0XW76"/>
<dbReference type="NCBIfam" id="NF001696">
    <property type="entry name" value="PRK00451.1"/>
    <property type="match status" value="1"/>
</dbReference>
<dbReference type="Gene3D" id="3.40.640.10">
    <property type="entry name" value="Type I PLP-dependent aspartate aminotransferase-like (Major domain)"/>
    <property type="match status" value="1"/>
</dbReference>
<dbReference type="InterPro" id="IPR020581">
    <property type="entry name" value="GDC_P"/>
</dbReference>
<dbReference type="PANTHER" id="PTHR42806:SF1">
    <property type="entry name" value="GLYCINE DEHYDROGENASE (DECARBOXYLATING)"/>
    <property type="match status" value="1"/>
</dbReference>
<dbReference type="PANTHER" id="PTHR42806">
    <property type="entry name" value="GLYCINE CLEAVAGE SYSTEM P-PROTEIN"/>
    <property type="match status" value="1"/>
</dbReference>
<dbReference type="OrthoDB" id="9801272at2"/>
<evidence type="ECO:0000256" key="3">
    <source>
        <dbReference type="ARBA" id="ARBA00049026"/>
    </source>
</evidence>
<dbReference type="STRING" id="1969733.B5V00_14045"/>
<dbReference type="InterPro" id="IPR015422">
    <property type="entry name" value="PyrdxlP-dep_Trfase_small"/>
</dbReference>
<dbReference type="EMBL" id="NAAD01000021">
    <property type="protein sequence ID" value="ORJ57134.1"/>
    <property type="molecule type" value="Genomic_DNA"/>
</dbReference>
<dbReference type="InterPro" id="IPR049315">
    <property type="entry name" value="GDC-P_N"/>
</dbReference>
<dbReference type="InterPro" id="IPR015421">
    <property type="entry name" value="PyrdxlP-dep_Trfase_major"/>
</dbReference>
<comment type="similarity">
    <text evidence="4">Belongs to the GcvP family. N-terminal subunit subfamily.</text>
</comment>